<comment type="caution">
    <text evidence="6">The sequence shown here is derived from an EMBL/GenBank/DDBJ whole genome shotgun (WGS) entry which is preliminary data.</text>
</comment>
<reference evidence="6 7" key="1">
    <citation type="journal article" date="2023" name="ISME J.">
        <title>Cultivation and genomic characterization of novel and ubiquitous marine nitrite-oxidizing bacteria from the Nitrospirales.</title>
        <authorList>
            <person name="Mueller A.J."/>
            <person name="Daebeler A."/>
            <person name="Herbold C.W."/>
            <person name="Kirkegaard R.H."/>
            <person name="Daims H."/>
        </authorList>
    </citation>
    <scope>NUCLEOTIDE SEQUENCE [LARGE SCALE GENOMIC DNA]</scope>
    <source>
        <strain evidence="6 7">EB</strain>
    </source>
</reference>
<keyword evidence="3" id="KW-0975">Bacterial flagellum</keyword>
<dbReference type="EMBL" id="JAQOUE010000001">
    <property type="protein sequence ID" value="MDT7041360.1"/>
    <property type="molecule type" value="Genomic_DNA"/>
</dbReference>
<organism evidence="6 7">
    <name type="scientific">Candidatus Nitronereus thalassa</name>
    <dbReference type="NCBI Taxonomy" id="3020898"/>
    <lineage>
        <taxon>Bacteria</taxon>
        <taxon>Pseudomonadati</taxon>
        <taxon>Nitrospirota</taxon>
        <taxon>Nitrospiria</taxon>
        <taxon>Nitrospirales</taxon>
        <taxon>Nitrospiraceae</taxon>
        <taxon>Candidatus Nitronereus</taxon>
    </lineage>
</organism>
<proteinExistence type="inferred from homology"/>
<feature type="domain" description="Flagellar basal body rod protein N-terminal" evidence="4">
    <location>
        <begin position="5"/>
        <end position="35"/>
    </location>
</feature>
<keyword evidence="7" id="KW-1185">Reference proteome</keyword>
<feature type="domain" description="Flagellar basal-body/hook protein C-terminal" evidence="5">
    <location>
        <begin position="75"/>
        <end position="114"/>
    </location>
</feature>
<evidence type="ECO:0000313" key="7">
    <source>
        <dbReference type="Proteomes" id="UP001250932"/>
    </source>
</evidence>
<dbReference type="Pfam" id="PF06429">
    <property type="entry name" value="Flg_bbr_C"/>
    <property type="match status" value="1"/>
</dbReference>
<name>A0ABU3K4S5_9BACT</name>
<evidence type="ECO:0000259" key="5">
    <source>
        <dbReference type="Pfam" id="PF06429"/>
    </source>
</evidence>
<keyword evidence="6" id="KW-0966">Cell projection</keyword>
<dbReference type="RefSeq" id="WP_313831714.1">
    <property type="nucleotide sequence ID" value="NZ_JAQOUE010000001.1"/>
</dbReference>
<comment type="similarity">
    <text evidence="2">Belongs to the flagella basal body rod proteins family.</text>
</comment>
<dbReference type="Pfam" id="PF00460">
    <property type="entry name" value="Flg_bb_rod"/>
    <property type="match status" value="1"/>
</dbReference>
<dbReference type="PANTHER" id="PTHR30435:SF19">
    <property type="entry name" value="FLAGELLAR BASAL-BODY ROD PROTEIN FLGG"/>
    <property type="match status" value="1"/>
</dbReference>
<keyword evidence="6" id="KW-0282">Flagellum</keyword>
<evidence type="ECO:0000256" key="2">
    <source>
        <dbReference type="ARBA" id="ARBA00009677"/>
    </source>
</evidence>
<accession>A0ABU3K4S5</accession>
<evidence type="ECO:0000259" key="4">
    <source>
        <dbReference type="Pfam" id="PF00460"/>
    </source>
</evidence>
<protein>
    <submittedName>
        <fullName evidence="6">Flagellar basal body rod C-terminal domain-containing protein</fullName>
    </submittedName>
</protein>
<sequence>MVSGIYSSLSGLTAAQKRITTAAHNTANANTDGFKKQRVLHQEVKPQGVETVVEQVNTPGPIAFRETENGLIQFEQSNVDFAEEAVNLLVGKRHYEANLRALDVQNKTLGSVLDILE</sequence>
<evidence type="ECO:0000256" key="1">
    <source>
        <dbReference type="ARBA" id="ARBA00004117"/>
    </source>
</evidence>
<gene>
    <name evidence="6" type="ORF">PPG34_03300</name>
</gene>
<dbReference type="InterPro" id="IPR010930">
    <property type="entry name" value="Flg_bb/hook_C_dom"/>
</dbReference>
<comment type="subcellular location">
    <subcellularLocation>
        <location evidence="1">Bacterial flagellum basal body</location>
    </subcellularLocation>
</comment>
<dbReference type="InterPro" id="IPR001444">
    <property type="entry name" value="Flag_bb_rod_N"/>
</dbReference>
<dbReference type="Proteomes" id="UP001250932">
    <property type="component" value="Unassembled WGS sequence"/>
</dbReference>
<evidence type="ECO:0000313" key="6">
    <source>
        <dbReference type="EMBL" id="MDT7041360.1"/>
    </source>
</evidence>
<evidence type="ECO:0000256" key="3">
    <source>
        <dbReference type="ARBA" id="ARBA00023143"/>
    </source>
</evidence>
<dbReference type="PANTHER" id="PTHR30435">
    <property type="entry name" value="FLAGELLAR PROTEIN"/>
    <property type="match status" value="1"/>
</dbReference>
<keyword evidence="6" id="KW-0969">Cilium</keyword>